<keyword evidence="3 6" id="KW-0812">Transmembrane</keyword>
<dbReference type="VEuPathDB" id="TrichDB:TVAG_432540"/>
<keyword evidence="5 6" id="KW-0472">Membrane</keyword>
<evidence type="ECO:0000256" key="1">
    <source>
        <dbReference type="ARBA" id="ARBA00004141"/>
    </source>
</evidence>
<evidence type="ECO:0000256" key="6">
    <source>
        <dbReference type="RuleBase" id="RU367008"/>
    </source>
</evidence>
<accession>A2DIP5</accession>
<organism evidence="7 8">
    <name type="scientific">Trichomonas vaginalis (strain ATCC PRA-98 / G3)</name>
    <dbReference type="NCBI Taxonomy" id="412133"/>
    <lineage>
        <taxon>Eukaryota</taxon>
        <taxon>Metamonada</taxon>
        <taxon>Parabasalia</taxon>
        <taxon>Trichomonadida</taxon>
        <taxon>Trichomonadidae</taxon>
        <taxon>Trichomonas</taxon>
    </lineage>
</organism>
<dbReference type="Proteomes" id="UP000001542">
    <property type="component" value="Unassembled WGS sequence"/>
</dbReference>
<dbReference type="OrthoDB" id="10537674at2759"/>
<dbReference type="GO" id="GO:0006487">
    <property type="term" value="P:protein N-linked glycosylation"/>
    <property type="evidence" value="ECO:0007669"/>
    <property type="project" value="UniProtKB-UniRule"/>
</dbReference>
<name>A2DIP5_TRIV3</name>
<gene>
    <name evidence="7" type="ORF">TVAG_432540</name>
</gene>
<comment type="function">
    <text evidence="6">Subunit of the oligosaccharyl transferase (OST) complex that catalyzes the initial transfer of a defined glycan (Glc(3)Man(9)GlcNAc(2) in eukaryotes) from the lipid carrier dolichol-pyrophosphate to an asparagine residue within an Asn-X-Ser/Thr consensus motif in nascent polypeptide chains, the first step in protein N-glycosylation. N-glycosylation occurs cotranslationally and the complex associates with the Sec61 complex at the channel-forming translocon complex that mediates protein translocation across the endoplasmic reticulum (ER). All subunits are required for a maximal enzyme activity.</text>
</comment>
<evidence type="ECO:0000256" key="2">
    <source>
        <dbReference type="ARBA" id="ARBA00009825"/>
    </source>
</evidence>
<comment type="similarity">
    <text evidence="2 6">Belongs to the OST5 family.</text>
</comment>
<feature type="transmembrane region" description="Helical" evidence="6">
    <location>
        <begin position="15"/>
        <end position="34"/>
    </location>
</feature>
<feature type="transmembrane region" description="Helical" evidence="6">
    <location>
        <begin position="46"/>
        <end position="65"/>
    </location>
</feature>
<dbReference type="InterPro" id="IPR007915">
    <property type="entry name" value="TMEM258/Ost5"/>
</dbReference>
<reference evidence="7" key="1">
    <citation type="submission" date="2006-10" db="EMBL/GenBank/DDBJ databases">
        <authorList>
            <person name="Amadeo P."/>
            <person name="Zhao Q."/>
            <person name="Wortman J."/>
            <person name="Fraser-Liggett C."/>
            <person name="Carlton J."/>
        </authorList>
    </citation>
    <scope>NUCLEOTIDE SEQUENCE</scope>
    <source>
        <strain evidence="7">G3</strain>
    </source>
</reference>
<dbReference type="GO" id="GO:0008250">
    <property type="term" value="C:oligosaccharyltransferase complex"/>
    <property type="evidence" value="ECO:0007669"/>
    <property type="project" value="UniProtKB-UniRule"/>
</dbReference>
<sequence length="71" mass="7711">MGEFKPILDSSAKKVVYLAVSILAVFCVVAFFLYENKSKRNFFTEVILAVGSACSLGTAIFFALVKADVVL</sequence>
<dbReference type="RefSeq" id="XP_001580644.1">
    <property type="nucleotide sequence ID" value="XM_001580594.1"/>
</dbReference>
<dbReference type="VEuPathDB" id="TrichDB:TVAGG3_0562700"/>
<evidence type="ECO:0000256" key="4">
    <source>
        <dbReference type="ARBA" id="ARBA00022989"/>
    </source>
</evidence>
<keyword evidence="8" id="KW-1185">Reference proteome</keyword>
<dbReference type="AlphaFoldDB" id="A2DIP5"/>
<evidence type="ECO:0000256" key="3">
    <source>
        <dbReference type="ARBA" id="ARBA00022692"/>
    </source>
</evidence>
<evidence type="ECO:0000256" key="5">
    <source>
        <dbReference type="ARBA" id="ARBA00023136"/>
    </source>
</evidence>
<dbReference type="InParanoid" id="A2DIP5"/>
<evidence type="ECO:0000313" key="8">
    <source>
        <dbReference type="Proteomes" id="UP000001542"/>
    </source>
</evidence>
<evidence type="ECO:0000313" key="7">
    <source>
        <dbReference type="EMBL" id="EAY19658.1"/>
    </source>
</evidence>
<dbReference type="Pfam" id="PF05251">
    <property type="entry name" value="Ost5"/>
    <property type="match status" value="1"/>
</dbReference>
<keyword evidence="4 6" id="KW-1133">Transmembrane helix</keyword>
<reference evidence="7" key="2">
    <citation type="journal article" date="2007" name="Science">
        <title>Draft genome sequence of the sexually transmitted pathogen Trichomonas vaginalis.</title>
        <authorList>
            <person name="Carlton J.M."/>
            <person name="Hirt R.P."/>
            <person name="Silva J.C."/>
            <person name="Delcher A.L."/>
            <person name="Schatz M."/>
            <person name="Zhao Q."/>
            <person name="Wortman J.R."/>
            <person name="Bidwell S.L."/>
            <person name="Alsmark U.C.M."/>
            <person name="Besteiro S."/>
            <person name="Sicheritz-Ponten T."/>
            <person name="Noel C.J."/>
            <person name="Dacks J.B."/>
            <person name="Foster P.G."/>
            <person name="Simillion C."/>
            <person name="Van de Peer Y."/>
            <person name="Miranda-Saavedra D."/>
            <person name="Barton G.J."/>
            <person name="Westrop G.D."/>
            <person name="Mueller S."/>
            <person name="Dessi D."/>
            <person name="Fiori P.L."/>
            <person name="Ren Q."/>
            <person name="Paulsen I."/>
            <person name="Zhang H."/>
            <person name="Bastida-Corcuera F.D."/>
            <person name="Simoes-Barbosa A."/>
            <person name="Brown M.T."/>
            <person name="Hayes R.D."/>
            <person name="Mukherjee M."/>
            <person name="Okumura C.Y."/>
            <person name="Schneider R."/>
            <person name="Smith A.J."/>
            <person name="Vanacova S."/>
            <person name="Villalvazo M."/>
            <person name="Haas B.J."/>
            <person name="Pertea M."/>
            <person name="Feldblyum T.V."/>
            <person name="Utterback T.R."/>
            <person name="Shu C.L."/>
            <person name="Osoegawa K."/>
            <person name="de Jong P.J."/>
            <person name="Hrdy I."/>
            <person name="Horvathova L."/>
            <person name="Zubacova Z."/>
            <person name="Dolezal P."/>
            <person name="Malik S.B."/>
            <person name="Logsdon J.M. Jr."/>
            <person name="Henze K."/>
            <person name="Gupta A."/>
            <person name="Wang C.C."/>
            <person name="Dunne R.L."/>
            <person name="Upcroft J.A."/>
            <person name="Upcroft P."/>
            <person name="White O."/>
            <person name="Salzberg S.L."/>
            <person name="Tang P."/>
            <person name="Chiu C.-H."/>
            <person name="Lee Y.-S."/>
            <person name="Embley T.M."/>
            <person name="Coombs G.H."/>
            <person name="Mottram J.C."/>
            <person name="Tachezy J."/>
            <person name="Fraser-Liggett C.M."/>
            <person name="Johnson P.J."/>
        </authorList>
    </citation>
    <scope>NUCLEOTIDE SEQUENCE [LARGE SCALE GENOMIC DNA]</scope>
    <source>
        <strain evidence="7">G3</strain>
    </source>
</reference>
<comment type="subunit">
    <text evidence="6">Component of the oligosaccharyltransferase (OST) complex.</text>
</comment>
<protein>
    <recommendedName>
        <fullName evidence="6">Dolichyl-diphosphooligosaccharide-protein glycosyltransferase subunit OST5</fullName>
    </recommendedName>
</protein>
<dbReference type="KEGG" id="tva:5465187"/>
<dbReference type="EMBL" id="DS113205">
    <property type="protein sequence ID" value="EAY19658.1"/>
    <property type="molecule type" value="Genomic_DNA"/>
</dbReference>
<comment type="subcellular location">
    <subcellularLocation>
        <location evidence="1 6">Membrane</location>
        <topology evidence="1 6">Multi-pass membrane protein</topology>
    </subcellularLocation>
</comment>
<dbReference type="SMR" id="A2DIP5"/>
<proteinExistence type="inferred from homology"/>